<reference evidence="1 2" key="1">
    <citation type="journal article" date="2021" name="Nat. Plants">
        <title>The Taxus genome provides insights into paclitaxel biosynthesis.</title>
        <authorList>
            <person name="Xiong X."/>
            <person name="Gou J."/>
            <person name="Liao Q."/>
            <person name="Li Y."/>
            <person name="Zhou Q."/>
            <person name="Bi G."/>
            <person name="Li C."/>
            <person name="Du R."/>
            <person name="Wang X."/>
            <person name="Sun T."/>
            <person name="Guo L."/>
            <person name="Liang H."/>
            <person name="Lu P."/>
            <person name="Wu Y."/>
            <person name="Zhang Z."/>
            <person name="Ro D.K."/>
            <person name="Shang Y."/>
            <person name="Huang S."/>
            <person name="Yan J."/>
        </authorList>
    </citation>
    <scope>NUCLEOTIDE SEQUENCE [LARGE SCALE GENOMIC DNA]</scope>
    <source>
        <strain evidence="1">Ta-2019</strain>
    </source>
</reference>
<name>A0AA38FBR1_TAXCH</name>
<accession>A0AA38FBR1</accession>
<dbReference type="AlphaFoldDB" id="A0AA38FBR1"/>
<comment type="caution">
    <text evidence="1">The sequence shown here is derived from an EMBL/GenBank/DDBJ whole genome shotgun (WGS) entry which is preliminary data.</text>
</comment>
<evidence type="ECO:0000313" key="1">
    <source>
        <dbReference type="EMBL" id="KAH9300324.1"/>
    </source>
</evidence>
<keyword evidence="2" id="KW-1185">Reference proteome</keyword>
<sequence length="235" mass="27317">MASQQKELNDVADFESIATPDGHISICGFGSLLSERSARSTFPDLQKFRVAFLRGFRRVFAHTAPIFFERGIARMETKEISSLSVEPCSEEWIIVTVFEIHKSEVMFFIDREHEFRFLVAMPEDLSGKPFSHPSVVCCRYSDEEYCRVRCKGSQELFLQRYGRYNIDQIWRDDILPCRVYLRHCVLAAKNLGKMAHENFLDHTFLGDRKTSIRQYLASQGLGIMDEEPPEMLKER</sequence>
<proteinExistence type="predicted"/>
<evidence type="ECO:0000313" key="2">
    <source>
        <dbReference type="Proteomes" id="UP000824469"/>
    </source>
</evidence>
<organism evidence="1 2">
    <name type="scientific">Taxus chinensis</name>
    <name type="common">Chinese yew</name>
    <name type="synonym">Taxus wallichiana var. chinensis</name>
    <dbReference type="NCBI Taxonomy" id="29808"/>
    <lineage>
        <taxon>Eukaryota</taxon>
        <taxon>Viridiplantae</taxon>
        <taxon>Streptophyta</taxon>
        <taxon>Embryophyta</taxon>
        <taxon>Tracheophyta</taxon>
        <taxon>Spermatophyta</taxon>
        <taxon>Pinopsida</taxon>
        <taxon>Pinidae</taxon>
        <taxon>Conifers II</taxon>
        <taxon>Cupressales</taxon>
        <taxon>Taxaceae</taxon>
        <taxon>Taxus</taxon>
    </lineage>
</organism>
<dbReference type="Proteomes" id="UP000824469">
    <property type="component" value="Unassembled WGS sequence"/>
</dbReference>
<dbReference type="EMBL" id="JAHRHJ020000009">
    <property type="protein sequence ID" value="KAH9300324.1"/>
    <property type="molecule type" value="Genomic_DNA"/>
</dbReference>
<gene>
    <name evidence="1" type="ORF">KI387_011907</name>
</gene>
<dbReference type="OMA" id="ALMCTRW"/>
<feature type="non-terminal residue" evidence="1">
    <location>
        <position position="235"/>
    </location>
</feature>
<dbReference type="PANTHER" id="PTHR35748">
    <property type="entry name" value="OS05G0358400 PROTEIN"/>
    <property type="match status" value="1"/>
</dbReference>
<dbReference type="PANTHER" id="PTHR35748:SF1">
    <property type="entry name" value="OS05G0358400 PROTEIN"/>
    <property type="match status" value="1"/>
</dbReference>
<protein>
    <submittedName>
        <fullName evidence="1">Uncharacterized protein</fullName>
    </submittedName>
</protein>